<accession>A0A482IPH1</accession>
<dbReference type="Proteomes" id="UP000253772">
    <property type="component" value="Chromosome c1"/>
</dbReference>
<name>A0A482IPH1_9BURK</name>
<gene>
    <name evidence="1" type="ORF">DDF84_010200</name>
</gene>
<evidence type="ECO:0000313" key="2">
    <source>
        <dbReference type="Proteomes" id="UP000253772"/>
    </source>
</evidence>
<proteinExistence type="predicted"/>
<sequence>MRVITMQGDTVDAICHRVYGQTAGITEAVLEANQGLADLGPVLPHGTLVDVPDLPQQPKVRRIQLWD</sequence>
<dbReference type="InterPro" id="IPR008861">
    <property type="entry name" value="GpX-like"/>
</dbReference>
<organism evidence="1 2">
    <name type="scientific">Cupriavidus metallidurans</name>
    <dbReference type="NCBI Taxonomy" id="119219"/>
    <lineage>
        <taxon>Bacteria</taxon>
        <taxon>Pseudomonadati</taxon>
        <taxon>Pseudomonadota</taxon>
        <taxon>Betaproteobacteria</taxon>
        <taxon>Burkholderiales</taxon>
        <taxon>Burkholderiaceae</taxon>
        <taxon>Cupriavidus</taxon>
    </lineage>
</organism>
<evidence type="ECO:0000313" key="1">
    <source>
        <dbReference type="EMBL" id="QBP10101.1"/>
    </source>
</evidence>
<dbReference type="OrthoDB" id="8759063at2"/>
<dbReference type="Pfam" id="PF05489">
    <property type="entry name" value="Phage_tail_X"/>
    <property type="match status" value="1"/>
</dbReference>
<dbReference type="RefSeq" id="WP_111733406.1">
    <property type="nucleotide sequence ID" value="NZ_CP037900.1"/>
</dbReference>
<dbReference type="AlphaFoldDB" id="A0A482IPH1"/>
<dbReference type="EMBL" id="CP037900">
    <property type="protein sequence ID" value="QBP10101.1"/>
    <property type="molecule type" value="Genomic_DNA"/>
</dbReference>
<reference evidence="1 2" key="1">
    <citation type="submission" date="2019-03" db="EMBL/GenBank/DDBJ databases">
        <title>Comparative insights into the high quality Complete genome sequence of highly metal resistant Cupriavidus metallidurans strain BS1 isolated from a gold-copper mine.</title>
        <authorList>
            <person name="Mazhar H.S."/>
            <person name="Rensing C."/>
        </authorList>
    </citation>
    <scope>NUCLEOTIDE SEQUENCE [LARGE SCALE GENOMIC DNA]</scope>
    <source>
        <strain evidence="1 2">BS1</strain>
    </source>
</reference>
<protein>
    <submittedName>
        <fullName evidence="1">Phage tail protein</fullName>
    </submittedName>
</protein>